<dbReference type="EMBL" id="SSTE01018921">
    <property type="protein sequence ID" value="KAA0037609.1"/>
    <property type="molecule type" value="Genomic_DNA"/>
</dbReference>
<organism evidence="2 4">
    <name type="scientific">Cucumis melo var. makuwa</name>
    <name type="common">Oriental melon</name>
    <dbReference type="NCBI Taxonomy" id="1194695"/>
    <lineage>
        <taxon>Eukaryota</taxon>
        <taxon>Viridiplantae</taxon>
        <taxon>Streptophyta</taxon>
        <taxon>Embryophyta</taxon>
        <taxon>Tracheophyta</taxon>
        <taxon>Spermatophyta</taxon>
        <taxon>Magnoliopsida</taxon>
        <taxon>eudicotyledons</taxon>
        <taxon>Gunneridae</taxon>
        <taxon>Pentapetalae</taxon>
        <taxon>rosids</taxon>
        <taxon>fabids</taxon>
        <taxon>Cucurbitales</taxon>
        <taxon>Cucurbitaceae</taxon>
        <taxon>Benincaseae</taxon>
        <taxon>Cucumis</taxon>
    </lineage>
</organism>
<evidence type="ECO:0000313" key="2">
    <source>
        <dbReference type="EMBL" id="TYK09351.1"/>
    </source>
</evidence>
<evidence type="ECO:0000313" key="3">
    <source>
        <dbReference type="Proteomes" id="UP000321393"/>
    </source>
</evidence>
<reference evidence="3 4" key="1">
    <citation type="submission" date="2019-08" db="EMBL/GenBank/DDBJ databases">
        <title>Draft genome sequences of two oriental melons (Cucumis melo L. var makuwa).</title>
        <authorList>
            <person name="Kwon S.-Y."/>
        </authorList>
    </citation>
    <scope>NUCLEOTIDE SEQUENCE [LARGE SCALE GENOMIC DNA]</scope>
    <source>
        <strain evidence="4">cv. Chang Bougi</strain>
        <strain evidence="3">cv. SW 3</strain>
        <tissue evidence="2">Leaf</tissue>
    </source>
</reference>
<dbReference type="OrthoDB" id="1938625at2759"/>
<dbReference type="AlphaFoldDB" id="A0A5D3CC04"/>
<gene>
    <name evidence="2" type="ORF">E5676_scaffold249G00400</name>
    <name evidence="1" type="ORF">E6C27_scaffold277G002640</name>
</gene>
<accession>A0A5D3CC04</accession>
<proteinExistence type="predicted"/>
<sequence>MWMGNGVSRLRPYNLMKELPDPSNLSKYEATTSSAATTKARTNTSTIRAPAERARTSFSIFLPFVRPFPLFVNPFLFIFAKLCLSISVTTHTTSLLPYFNGEIRAFGKRHMEGGRVEVTKELKKASLSCFSCFSIATSTFKLLHEIPTDSRGHTLCTFLNCQGRKWLTFIKDYVCGPWHLGGKPMLLRKWTPGIVPESFVFNSIPVWIKLGRIPMKLWREAELAVVASLVGKPITLDLATKEQCRLSYAHVCVELDVDSCMHAKITVNLRGVDFIVSLEESEIRSSTNRPSRQVEKEVGKRDEFTLVTRKKRDLVCVRDRGKSLEVTMPNSFGSLLKAGNIDKWALTIVKGSPLPLSVNDGVVALSGYLIFWGRPLWGSVALWRLEFAKKKNRFSFSTRVVDEQFVIVQITSGWSSSRVVMGDLNAIRVHSEAFGGSPIQGEMEDFDMAIRDADLMEPSNGRVVSFWFFNHWVKNLSFIEVGYRMWGRHEGTSSASVRRCAMQRRPWIVLKERLEEAFFVRSPGFNVDLDDSMVSFHDGVFRWSEKCYQGLQVPISRGEVRRVLFSMDSGKAPGPDGFSVGFFKGVNATAITLIPKCVGLSVWRNFDLFLAVNFVDDLMIFCAADEPSLSFVRETLQKFGELSYLFAKLGKSSIFVVGGSNEATSSLAANMGFVLGNLPVRYLGLPLLTGSVLVLPAFVHNNVDKILRSYLWRGKDEVRGGVKVAWVEVCLPFEEGGLAIRDEPSWNIAIDSGVGRSWCLQAILHKQDSLKQHVQMEIGERVLYDEASQREARFSEFIGLDGEWQWPRGGFFIANAWDTIHPQGGRVRWACLLWSGRNVPKHSFCAWLAIKDRGMFGLGSLRSWLPLIGLRIKGLSCLGFVIKEEEDELSEVSASDMEEVTDMAKLDLNTTNGIGHSVVKKVKVSWKNFGLIMRRGRAQQKGFLRTTWSSWKVVKEDRLPLPLGGVDLILGMQWQRTLGVTEMDW</sequence>
<name>A0A5D3CC04_CUCMM</name>
<dbReference type="Proteomes" id="UP000321947">
    <property type="component" value="Unassembled WGS sequence"/>
</dbReference>
<dbReference type="Proteomes" id="UP000321393">
    <property type="component" value="Unassembled WGS sequence"/>
</dbReference>
<dbReference type="PANTHER" id="PTHR31286:SF165">
    <property type="entry name" value="DUF4283 DOMAIN-CONTAINING PROTEIN"/>
    <property type="match status" value="1"/>
</dbReference>
<protein>
    <submittedName>
        <fullName evidence="2">Kinesin-13A-like</fullName>
    </submittedName>
</protein>
<comment type="caution">
    <text evidence="2">The sequence shown here is derived from an EMBL/GenBank/DDBJ whole genome shotgun (WGS) entry which is preliminary data.</text>
</comment>
<dbReference type="EMBL" id="SSTD01011970">
    <property type="protein sequence ID" value="TYK09351.1"/>
    <property type="molecule type" value="Genomic_DNA"/>
</dbReference>
<evidence type="ECO:0000313" key="4">
    <source>
        <dbReference type="Proteomes" id="UP000321947"/>
    </source>
</evidence>
<dbReference type="PANTHER" id="PTHR31286">
    <property type="entry name" value="GLYCINE-RICH CELL WALL STRUCTURAL PROTEIN 1.8-LIKE"/>
    <property type="match status" value="1"/>
</dbReference>
<dbReference type="InterPro" id="IPR040256">
    <property type="entry name" value="At4g02000-like"/>
</dbReference>
<evidence type="ECO:0000313" key="1">
    <source>
        <dbReference type="EMBL" id="KAA0037609.1"/>
    </source>
</evidence>